<keyword evidence="1" id="KW-0732">Signal</keyword>
<dbReference type="RefSeq" id="WP_289828467.1">
    <property type="nucleotide sequence ID" value="NZ_JAUEDK010000004.1"/>
</dbReference>
<keyword evidence="3" id="KW-1185">Reference proteome</keyword>
<organism evidence="2 3">
    <name type="scientific">Crenobacter oryzisoli</name>
    <dbReference type="NCBI Taxonomy" id="3056844"/>
    <lineage>
        <taxon>Bacteria</taxon>
        <taxon>Pseudomonadati</taxon>
        <taxon>Pseudomonadota</taxon>
        <taxon>Betaproteobacteria</taxon>
        <taxon>Neisseriales</taxon>
        <taxon>Neisseriaceae</taxon>
        <taxon>Crenobacter</taxon>
    </lineage>
</organism>
<feature type="chain" id="PRO_5045487142" evidence="1">
    <location>
        <begin position="34"/>
        <end position="576"/>
    </location>
</feature>
<sequence length="576" mass="62143">MKQRYRAVSRTAVRRCTPALLAGALALAQQAEAGQLTVGQDQDTTISYAATLSYGLGVRAKNAADELINPNKVTSTGQFVNINSDDGDRNFKKGSLINNRLSLLAEADLHHDNYGAFVRGSAFYDEAYHGNNDNTSPSTINKFGQFNHFSDAASYYEGSRARVLDAYLYGNFKFGEGKSLDLRAGNQVVAWGESLFFPGISGAQGPADATKANVPGVEVKDILLPVGQVSGQLSLSERWSLLGYYQYQYKPNELDAVGGYFSYSDLVGPGAAYALLRPGIFSPFGFAFPPASPNILGNGFPFTGENKARNSGQWGMGTRFRVGNETELGLFYLRYHDKNPSVSVNFSPTPAMFQTMGFPAVMPTSYSVDYLEDIKLAGASFTTRLGDTNVAGEVSYKQDVPMLVGTPLGAMTSRGDATQAQLSFIQSIGPTPIADAISLLGEVVDVYVNRVKSLSVTALGGASFNQLVDDETTLRTRNAWGYQLGATLTYNNVFDGWDLDVPLTFGQLVKGVPAVAGSIGAYTGEGDMRLGIGANFKYLNNLQLGLSYNGFLGSPNPRLRPLADRDYWALNAKYSF</sequence>
<protein>
    <submittedName>
        <fullName evidence="2">DUF1302 domain-containing protein</fullName>
    </submittedName>
</protein>
<dbReference type="Pfam" id="PF06980">
    <property type="entry name" value="DUF1302"/>
    <property type="match status" value="1"/>
</dbReference>
<comment type="caution">
    <text evidence="2">The sequence shown here is derived from an EMBL/GenBank/DDBJ whole genome shotgun (WGS) entry which is preliminary data.</text>
</comment>
<dbReference type="Proteomes" id="UP001168540">
    <property type="component" value="Unassembled WGS sequence"/>
</dbReference>
<gene>
    <name evidence="2" type="ORF">QU481_03300</name>
</gene>
<evidence type="ECO:0000313" key="2">
    <source>
        <dbReference type="EMBL" id="MDN0073918.1"/>
    </source>
</evidence>
<name>A0ABT7XJG8_9NEIS</name>
<evidence type="ECO:0000256" key="1">
    <source>
        <dbReference type="SAM" id="SignalP"/>
    </source>
</evidence>
<evidence type="ECO:0000313" key="3">
    <source>
        <dbReference type="Proteomes" id="UP001168540"/>
    </source>
</evidence>
<reference evidence="2" key="1">
    <citation type="submission" date="2023-06" db="EMBL/GenBank/DDBJ databases">
        <authorList>
            <person name="Zhang S."/>
        </authorList>
    </citation>
    <scope>NUCLEOTIDE SEQUENCE</scope>
    <source>
        <strain evidence="2">SG2303</strain>
    </source>
</reference>
<dbReference type="InterPro" id="IPR010727">
    <property type="entry name" value="DUF1302"/>
</dbReference>
<accession>A0ABT7XJG8</accession>
<feature type="signal peptide" evidence="1">
    <location>
        <begin position="1"/>
        <end position="33"/>
    </location>
</feature>
<dbReference type="EMBL" id="JAUEDK010000004">
    <property type="protein sequence ID" value="MDN0073918.1"/>
    <property type="molecule type" value="Genomic_DNA"/>
</dbReference>
<proteinExistence type="predicted"/>